<evidence type="ECO:0000313" key="1">
    <source>
        <dbReference type="EMBL" id="QNK00786.1"/>
    </source>
</evidence>
<dbReference type="KEGG" id="dtl:H8F01_17115"/>
<dbReference type="Proteomes" id="UP000515873">
    <property type="component" value="Chromosome"/>
</dbReference>
<proteinExistence type="predicted"/>
<gene>
    <name evidence="1" type="ORF">H8F01_17115</name>
</gene>
<organism evidence="1 2">
    <name type="scientific">Dyella telluris</name>
    <dbReference type="NCBI Taxonomy" id="2763498"/>
    <lineage>
        <taxon>Bacteria</taxon>
        <taxon>Pseudomonadati</taxon>
        <taxon>Pseudomonadota</taxon>
        <taxon>Gammaproteobacteria</taxon>
        <taxon>Lysobacterales</taxon>
        <taxon>Rhodanobacteraceae</taxon>
        <taxon>Dyella</taxon>
    </lineage>
</organism>
<accession>A0A7G8Q1X8</accession>
<dbReference type="EMBL" id="CP060412">
    <property type="protein sequence ID" value="QNK00786.1"/>
    <property type="molecule type" value="Genomic_DNA"/>
</dbReference>
<dbReference type="AlphaFoldDB" id="A0A7G8Q1X8"/>
<keyword evidence="2" id="KW-1185">Reference proteome</keyword>
<dbReference type="RefSeq" id="WP_187056258.1">
    <property type="nucleotide sequence ID" value="NZ_CP060412.1"/>
</dbReference>
<sequence>MPFSTERVLLAWVDDLAHGLGELSRGAREQHRDAWLKDLLQSAQGLLELAQSELPKLSTASIPLLDHDARDIRTPADIQRLCDGMRRLFRAGADGHGGESSD</sequence>
<evidence type="ECO:0000313" key="2">
    <source>
        <dbReference type="Proteomes" id="UP000515873"/>
    </source>
</evidence>
<protein>
    <submittedName>
        <fullName evidence="1">Uncharacterized protein</fullName>
    </submittedName>
</protein>
<reference evidence="1 2" key="1">
    <citation type="submission" date="2020-08" db="EMBL/GenBank/DDBJ databases">
        <title>Dyella sp. G9 isolated from forest soil.</title>
        <authorList>
            <person name="Fu J."/>
            <person name="Qiu L."/>
        </authorList>
    </citation>
    <scope>NUCLEOTIDE SEQUENCE [LARGE SCALE GENOMIC DNA]</scope>
    <source>
        <strain evidence="1 2">G9</strain>
    </source>
</reference>
<name>A0A7G8Q1X8_9GAMM</name>